<name>M6VZX7_9LEPT</name>
<organism evidence="1 2">
    <name type="scientific">Leptospira noguchii</name>
    <dbReference type="NCBI Taxonomy" id="28182"/>
    <lineage>
        <taxon>Bacteria</taxon>
        <taxon>Pseudomonadati</taxon>
        <taxon>Spirochaetota</taxon>
        <taxon>Spirochaetia</taxon>
        <taxon>Leptospirales</taxon>
        <taxon>Leptospiraceae</taxon>
        <taxon>Leptospira</taxon>
    </lineage>
</organism>
<proteinExistence type="predicted"/>
<sequence length="39" mass="4716">MGSCLDFTFIQNKKAEPGLLREKSLQYNFFLWKKLYDRS</sequence>
<comment type="caution">
    <text evidence="1">The sequence shown here is derived from an EMBL/GenBank/DDBJ whole genome shotgun (WGS) entry which is preliminary data.</text>
</comment>
<dbReference type="AlphaFoldDB" id="M6VZX7"/>
<accession>M6VZX7</accession>
<evidence type="ECO:0000313" key="2">
    <source>
        <dbReference type="Proteomes" id="UP000012112"/>
    </source>
</evidence>
<reference evidence="1 2" key="1">
    <citation type="submission" date="2013-01" db="EMBL/GenBank/DDBJ databases">
        <authorList>
            <person name="Harkins D.M."/>
            <person name="Durkin A.S."/>
            <person name="Brinkac L.M."/>
            <person name="Haft D.H."/>
            <person name="Selengut J.D."/>
            <person name="Sanka R."/>
            <person name="DePew J."/>
            <person name="Purushe J."/>
            <person name="Matthias M.A."/>
            <person name="Vinetz J.M."/>
            <person name="Sutton G.G."/>
            <person name="Nierman W.C."/>
            <person name="Fouts D.E."/>
        </authorList>
    </citation>
    <scope>NUCLEOTIDE SEQUENCE [LARGE SCALE GENOMIC DNA]</scope>
    <source>
        <strain evidence="1 2">HAI1536</strain>
    </source>
</reference>
<gene>
    <name evidence="1" type="ORF">LEP1GSC172_0872</name>
</gene>
<dbReference type="Proteomes" id="UP000012112">
    <property type="component" value="Unassembled WGS sequence"/>
</dbReference>
<dbReference type="EMBL" id="AKWD02000015">
    <property type="protein sequence ID" value="EMO55088.1"/>
    <property type="molecule type" value="Genomic_DNA"/>
</dbReference>
<evidence type="ECO:0000313" key="1">
    <source>
        <dbReference type="EMBL" id="EMO55088.1"/>
    </source>
</evidence>
<protein>
    <submittedName>
        <fullName evidence="1">Uncharacterized protein</fullName>
    </submittedName>
</protein>